<evidence type="ECO:0000256" key="8">
    <source>
        <dbReference type="PROSITE-ProRule" id="PRU01360"/>
    </source>
</evidence>
<dbReference type="InterPro" id="IPR039426">
    <property type="entry name" value="TonB-dep_rcpt-like"/>
</dbReference>
<keyword evidence="5 9" id="KW-0798">TonB box</keyword>
<evidence type="ECO:0000313" key="12">
    <source>
        <dbReference type="EMBL" id="MBB4623768.1"/>
    </source>
</evidence>
<dbReference type="Pfam" id="PF07715">
    <property type="entry name" value="Plug"/>
    <property type="match status" value="1"/>
</dbReference>
<comment type="similarity">
    <text evidence="8 9">Belongs to the TonB-dependent receptor family.</text>
</comment>
<feature type="domain" description="TonB-dependent receptor-like beta-barrel" evidence="10">
    <location>
        <begin position="473"/>
        <end position="1000"/>
    </location>
</feature>
<name>A0ABR6KQV9_9BACT</name>
<protein>
    <submittedName>
        <fullName evidence="12">TonB-linked SusC/RagA family outer membrane protein</fullName>
    </submittedName>
</protein>
<dbReference type="Proteomes" id="UP000533637">
    <property type="component" value="Unassembled WGS sequence"/>
</dbReference>
<dbReference type="SUPFAM" id="SSF56935">
    <property type="entry name" value="Porins"/>
    <property type="match status" value="1"/>
</dbReference>
<dbReference type="SUPFAM" id="SSF49464">
    <property type="entry name" value="Carboxypeptidase regulatory domain-like"/>
    <property type="match status" value="1"/>
</dbReference>
<evidence type="ECO:0000256" key="2">
    <source>
        <dbReference type="ARBA" id="ARBA00022448"/>
    </source>
</evidence>
<dbReference type="Gene3D" id="2.170.130.10">
    <property type="entry name" value="TonB-dependent receptor, plug domain"/>
    <property type="match status" value="1"/>
</dbReference>
<evidence type="ECO:0000259" key="10">
    <source>
        <dbReference type="Pfam" id="PF00593"/>
    </source>
</evidence>
<proteinExistence type="inferred from homology"/>
<comment type="subcellular location">
    <subcellularLocation>
        <location evidence="1 8">Cell outer membrane</location>
        <topology evidence="1 8">Multi-pass membrane protein</topology>
    </subcellularLocation>
</comment>
<organism evidence="12 13">
    <name type="scientific">Parabacteroides faecis</name>
    <dbReference type="NCBI Taxonomy" id="1217282"/>
    <lineage>
        <taxon>Bacteria</taxon>
        <taxon>Pseudomonadati</taxon>
        <taxon>Bacteroidota</taxon>
        <taxon>Bacteroidia</taxon>
        <taxon>Bacteroidales</taxon>
        <taxon>Tannerellaceae</taxon>
        <taxon>Parabacteroides</taxon>
    </lineage>
</organism>
<dbReference type="Pfam" id="PF00593">
    <property type="entry name" value="TonB_dep_Rec_b-barrel"/>
    <property type="match status" value="1"/>
</dbReference>
<dbReference type="Pfam" id="PF13715">
    <property type="entry name" value="CarbopepD_reg_2"/>
    <property type="match status" value="1"/>
</dbReference>
<reference evidence="12 13" key="1">
    <citation type="submission" date="2020-08" db="EMBL/GenBank/DDBJ databases">
        <title>Genomic Encyclopedia of Type Strains, Phase IV (KMG-IV): sequencing the most valuable type-strain genomes for metagenomic binning, comparative biology and taxonomic classification.</title>
        <authorList>
            <person name="Goeker M."/>
        </authorList>
    </citation>
    <scope>NUCLEOTIDE SEQUENCE [LARGE SCALE GENOMIC DNA]</scope>
    <source>
        <strain evidence="12 13">DSM 102983</strain>
    </source>
</reference>
<keyword evidence="7 8" id="KW-0998">Cell outer membrane</keyword>
<evidence type="ECO:0000313" key="13">
    <source>
        <dbReference type="Proteomes" id="UP000533637"/>
    </source>
</evidence>
<evidence type="ECO:0000259" key="11">
    <source>
        <dbReference type="Pfam" id="PF07715"/>
    </source>
</evidence>
<dbReference type="InterPro" id="IPR037066">
    <property type="entry name" value="Plug_dom_sf"/>
</dbReference>
<dbReference type="InterPro" id="IPR023996">
    <property type="entry name" value="TonB-dep_OMP_SusC/RagA"/>
</dbReference>
<dbReference type="PROSITE" id="PS52016">
    <property type="entry name" value="TONB_DEPENDENT_REC_3"/>
    <property type="match status" value="1"/>
</dbReference>
<keyword evidence="13" id="KW-1185">Reference proteome</keyword>
<evidence type="ECO:0000256" key="9">
    <source>
        <dbReference type="RuleBase" id="RU003357"/>
    </source>
</evidence>
<keyword evidence="3 8" id="KW-1134">Transmembrane beta strand</keyword>
<gene>
    <name evidence="12" type="ORF">GGQ57_003684</name>
</gene>
<accession>A0ABR6KQV9</accession>
<keyword evidence="6 8" id="KW-0472">Membrane</keyword>
<feature type="domain" description="TonB-dependent receptor plug" evidence="11">
    <location>
        <begin position="122"/>
        <end position="215"/>
    </location>
</feature>
<dbReference type="InterPro" id="IPR036942">
    <property type="entry name" value="Beta-barrel_TonB_sf"/>
</dbReference>
<evidence type="ECO:0000256" key="7">
    <source>
        <dbReference type="ARBA" id="ARBA00023237"/>
    </source>
</evidence>
<dbReference type="Gene3D" id="2.40.170.20">
    <property type="entry name" value="TonB-dependent receptor, beta-barrel domain"/>
    <property type="match status" value="1"/>
</dbReference>
<keyword evidence="2 8" id="KW-0813">Transport</keyword>
<dbReference type="EMBL" id="JACHOC010000007">
    <property type="protein sequence ID" value="MBB4623768.1"/>
    <property type="molecule type" value="Genomic_DNA"/>
</dbReference>
<dbReference type="InterPro" id="IPR008969">
    <property type="entry name" value="CarboxyPept-like_regulatory"/>
</dbReference>
<dbReference type="RefSeq" id="WP_183671720.1">
    <property type="nucleotide sequence ID" value="NZ_BMPB01000008.1"/>
</dbReference>
<evidence type="ECO:0000256" key="5">
    <source>
        <dbReference type="ARBA" id="ARBA00023077"/>
    </source>
</evidence>
<evidence type="ECO:0000256" key="6">
    <source>
        <dbReference type="ARBA" id="ARBA00023136"/>
    </source>
</evidence>
<evidence type="ECO:0000256" key="4">
    <source>
        <dbReference type="ARBA" id="ARBA00022692"/>
    </source>
</evidence>
<evidence type="ECO:0000256" key="1">
    <source>
        <dbReference type="ARBA" id="ARBA00004571"/>
    </source>
</evidence>
<sequence>MRLLVTYFLLTFCCVSVLFAQQISVRGVVFDAKTSEPIIGATVVQTGTANGALTNIDGEYQLEVPADAELQISYLGYKPFTTKVSGRSQINVSLEDDLVNLEEVVVIGYGQESRKSNLSVAVSKKDIGDDVKSRSTSVIGALQGQIAGVTIANNSGDPMSSPSVTIRGKGSRDGEAPLYVVDGVSGAPFNMEDVESITILKDAASAAIYGTNVGSGGVILVTTKKAKEGKITVSARASYGVQSAWRKPKVLTAEEYVKVRTDAANVDGVSIPAGIDPDIYPYGQQTHTNWIDEIFRTGKIQRYALSLNGGSESLKSYLSAEYNKTEGTLLNTYAENLGVKANIDFKINKWVSLSERVNYVYTNGRGDINTSSHTGVTASAMFMPPSATVYEMDQEGNYVLDDYGKRKFGGTVPLWAKDLGVAGTFGEVVNPVATLMRLNQNRPNQQLFSTTSLVIDPIEHLKIRSEFSAGTKNNYYENFSVRVLEIGKTNDENSRNLMYSRTNNWLWETVATYDQMFGKHQVNVMGGYSMSYNSYRDANVTVYNFPDEDEYSQNLVNGTDWTKTKPSESRTQESQVSVYARGSYSYDDRYFLTASIRRDASSKLYYKNNSGIFPAVSGAWKISSEKFLKDNPVISLLKLRVSWGQIGNVAGVRNYSYMSNLSQTGDYTYLGNSHQNPILGLGLTTFPNPDLKWETSEQTDLGFDIEFLEGKLAFGADYFIKNTKDLIEEVPLASVGGVSVAPLGNVGKVQNSGVEFTLGYGDTSKGGFSYHVDANFSFLRSEVKDLGDRDFFAHGLTIRAMQPLRSKVGQPWYSYYVVKTDGIFQSQAEIDAYTHTDQNGNITKIQPNAKPGDQKFVDLNGDGIINDNDREYMGSYTPKFTYGLNASFGYKNFDLNIALQGVAGNKIFNGVKVMTYAAGQGWNMSADVLDSWGYNHNSDIPLISMSDTNGNYSTVSDFFLENGSYLRVKNITLGYTLPKSLFGNAPGAPNLRVYASGENLLTFTKYSGMDPEVGNYGVDGGTYPVSRVVSFGLNLTF</sequence>
<evidence type="ECO:0000256" key="3">
    <source>
        <dbReference type="ARBA" id="ARBA00022452"/>
    </source>
</evidence>
<dbReference type="InterPro" id="IPR012910">
    <property type="entry name" value="Plug_dom"/>
</dbReference>
<dbReference type="NCBIfam" id="TIGR04056">
    <property type="entry name" value="OMP_RagA_SusC"/>
    <property type="match status" value="1"/>
</dbReference>
<keyword evidence="4 8" id="KW-0812">Transmembrane</keyword>
<dbReference type="InterPro" id="IPR000531">
    <property type="entry name" value="Beta-barrel_TonB"/>
</dbReference>
<comment type="caution">
    <text evidence="12">The sequence shown here is derived from an EMBL/GenBank/DDBJ whole genome shotgun (WGS) entry which is preliminary data.</text>
</comment>
<dbReference type="Gene3D" id="2.60.40.1120">
    <property type="entry name" value="Carboxypeptidase-like, regulatory domain"/>
    <property type="match status" value="1"/>
</dbReference>